<dbReference type="EMBL" id="SAYG01000009">
    <property type="protein sequence ID" value="TXJ44141.1"/>
    <property type="molecule type" value="Genomic_DNA"/>
</dbReference>
<name>A0A5C8F4R0_9SPIR</name>
<protein>
    <submittedName>
        <fullName evidence="1">Uncharacterized protein</fullName>
    </submittedName>
</protein>
<organism evidence="1 2">
    <name type="scientific">Brachyspira aalborgi</name>
    <dbReference type="NCBI Taxonomy" id="29522"/>
    <lineage>
        <taxon>Bacteria</taxon>
        <taxon>Pseudomonadati</taxon>
        <taxon>Spirochaetota</taxon>
        <taxon>Spirochaetia</taxon>
        <taxon>Brachyspirales</taxon>
        <taxon>Brachyspiraceae</taxon>
        <taxon>Brachyspira</taxon>
    </lineage>
</organism>
<accession>A0A5C8F4R0</accession>
<dbReference type="RefSeq" id="WP_147526849.1">
    <property type="nucleotide sequence ID" value="NZ_SAYG01000009.1"/>
</dbReference>
<evidence type="ECO:0000313" key="1">
    <source>
        <dbReference type="EMBL" id="TXJ44141.1"/>
    </source>
</evidence>
<evidence type="ECO:0000313" key="2">
    <source>
        <dbReference type="Proteomes" id="UP000324574"/>
    </source>
</evidence>
<dbReference type="Proteomes" id="UP000324574">
    <property type="component" value="Unassembled WGS sequence"/>
</dbReference>
<sequence length="68" mass="7848">MRISKLEDNKIYVEIPLTSQSGKARVKIRNSFYEYGLPTATKQNPFSQKYCLEEALNIEYSTLTLSNL</sequence>
<dbReference type="AlphaFoldDB" id="A0A5C8F4R0"/>
<gene>
    <name evidence="1" type="ORF">EPJ70_07855</name>
</gene>
<proteinExistence type="predicted"/>
<reference evidence="1 2" key="1">
    <citation type="journal article" date="1992" name="Lakartidningen">
        <title>[Penicillin V and not amoxicillin is the first choice preparation in acute otitis].</title>
        <authorList>
            <person name="Kamme C."/>
            <person name="Lundgren K."/>
            <person name="Prellner K."/>
        </authorList>
    </citation>
    <scope>NUCLEOTIDE SEQUENCE [LARGE SCALE GENOMIC DNA]</scope>
    <source>
        <strain evidence="1 2">PC3714II</strain>
    </source>
</reference>
<comment type="caution">
    <text evidence="1">The sequence shown here is derived from an EMBL/GenBank/DDBJ whole genome shotgun (WGS) entry which is preliminary data.</text>
</comment>